<reference evidence="3" key="1">
    <citation type="journal article" date="2022" name="Plant J.">
        <title>Strategies of tolerance reflected in two North American maple genomes.</title>
        <authorList>
            <person name="McEvoy S.L."/>
            <person name="Sezen U.U."/>
            <person name="Trouern-Trend A."/>
            <person name="McMahon S.M."/>
            <person name="Schaberg P.G."/>
            <person name="Yang J."/>
            <person name="Wegrzyn J.L."/>
            <person name="Swenson N.G."/>
        </authorList>
    </citation>
    <scope>NUCLEOTIDE SEQUENCE</scope>
    <source>
        <strain evidence="3">91603</strain>
    </source>
</reference>
<dbReference type="Pfam" id="PF05024">
    <property type="entry name" value="Gpi1"/>
    <property type="match status" value="1"/>
</dbReference>
<keyword evidence="1" id="KW-0472">Membrane</keyword>
<dbReference type="InterPro" id="IPR012337">
    <property type="entry name" value="RNaseH-like_sf"/>
</dbReference>
<keyword evidence="1" id="KW-1133">Transmembrane helix</keyword>
<feature type="transmembrane region" description="Helical" evidence="1">
    <location>
        <begin position="528"/>
        <end position="553"/>
    </location>
</feature>
<reference evidence="3" key="2">
    <citation type="submission" date="2023-02" db="EMBL/GenBank/DDBJ databases">
        <authorList>
            <person name="Swenson N.G."/>
            <person name="Wegrzyn J.L."/>
            <person name="Mcevoy S.L."/>
        </authorList>
    </citation>
    <scope>NUCLEOTIDE SEQUENCE</scope>
    <source>
        <strain evidence="3">91603</strain>
        <tissue evidence="3">Leaf</tissue>
    </source>
</reference>
<dbReference type="PANTHER" id="PTHR47555:SF2">
    <property type="entry name" value="N-ACETYLGLUCOSAMINYL TRANSFERASE COMPONENT FAMILY PROTEIN _ GPI1 FAMILY PROTEIN"/>
    <property type="match status" value="1"/>
</dbReference>
<evidence type="ECO:0000313" key="3">
    <source>
        <dbReference type="EMBL" id="KAI9168925.1"/>
    </source>
</evidence>
<feature type="transmembrane region" description="Helical" evidence="1">
    <location>
        <begin position="559"/>
        <end position="587"/>
    </location>
</feature>
<gene>
    <name evidence="3" type="ORF">LWI28_004020</name>
</gene>
<feature type="transmembrane region" description="Helical" evidence="1">
    <location>
        <begin position="459"/>
        <end position="482"/>
    </location>
</feature>
<evidence type="ECO:0000313" key="4">
    <source>
        <dbReference type="Proteomes" id="UP001064489"/>
    </source>
</evidence>
<feature type="domain" description="RNase H type-1" evidence="2">
    <location>
        <begin position="785"/>
        <end position="904"/>
    </location>
</feature>
<evidence type="ECO:0000256" key="1">
    <source>
        <dbReference type="SAM" id="Phobius"/>
    </source>
</evidence>
<dbReference type="Gene3D" id="3.30.420.10">
    <property type="entry name" value="Ribonuclease H-like superfamily/Ribonuclease H"/>
    <property type="match status" value="1"/>
</dbReference>
<name>A0AAD5IKG2_ACENE</name>
<keyword evidence="4" id="KW-1185">Reference proteome</keyword>
<dbReference type="GO" id="GO:0004523">
    <property type="term" value="F:RNA-DNA hybrid ribonuclease activity"/>
    <property type="evidence" value="ECO:0007669"/>
    <property type="project" value="InterPro"/>
</dbReference>
<dbReference type="InterPro" id="IPR007720">
    <property type="entry name" value="PigQ/GPI1"/>
</dbReference>
<comment type="caution">
    <text evidence="3">The sequence shown here is derived from an EMBL/GenBank/DDBJ whole genome shotgun (WGS) entry which is preliminary data.</text>
</comment>
<dbReference type="InterPro" id="IPR044730">
    <property type="entry name" value="RNase_H-like_dom_plant"/>
</dbReference>
<accession>A0AAD5IKG2</accession>
<dbReference type="SUPFAM" id="SSF53098">
    <property type="entry name" value="Ribonuclease H-like"/>
    <property type="match status" value="1"/>
</dbReference>
<keyword evidence="1" id="KW-0812">Transmembrane</keyword>
<proteinExistence type="predicted"/>
<protein>
    <recommendedName>
        <fullName evidence="2">RNase H type-1 domain-containing protein</fullName>
    </recommendedName>
</protein>
<dbReference type="AlphaFoldDB" id="A0AAD5IKG2"/>
<dbReference type="GO" id="GO:0003676">
    <property type="term" value="F:nucleic acid binding"/>
    <property type="evidence" value="ECO:0007669"/>
    <property type="project" value="InterPro"/>
</dbReference>
<dbReference type="Pfam" id="PF13456">
    <property type="entry name" value="RVT_3"/>
    <property type="match status" value="1"/>
</dbReference>
<dbReference type="PANTHER" id="PTHR47555">
    <property type="entry name" value="N-ACETYLGLUCOSAMINYL TRANSFERASE COMPONENT FAMILY PROTEIN / GPI1 FAMILY PROTEIN"/>
    <property type="match status" value="1"/>
</dbReference>
<evidence type="ECO:0000259" key="2">
    <source>
        <dbReference type="Pfam" id="PF13456"/>
    </source>
</evidence>
<dbReference type="InterPro" id="IPR002156">
    <property type="entry name" value="RNaseH_domain"/>
</dbReference>
<dbReference type="GO" id="GO:0006506">
    <property type="term" value="P:GPI anchor biosynthetic process"/>
    <property type="evidence" value="ECO:0007669"/>
    <property type="project" value="InterPro"/>
</dbReference>
<organism evidence="3 4">
    <name type="scientific">Acer negundo</name>
    <name type="common">Box elder</name>
    <dbReference type="NCBI Taxonomy" id="4023"/>
    <lineage>
        <taxon>Eukaryota</taxon>
        <taxon>Viridiplantae</taxon>
        <taxon>Streptophyta</taxon>
        <taxon>Embryophyta</taxon>
        <taxon>Tracheophyta</taxon>
        <taxon>Spermatophyta</taxon>
        <taxon>Magnoliopsida</taxon>
        <taxon>eudicotyledons</taxon>
        <taxon>Gunneridae</taxon>
        <taxon>Pentapetalae</taxon>
        <taxon>rosids</taxon>
        <taxon>malvids</taxon>
        <taxon>Sapindales</taxon>
        <taxon>Sapindaceae</taxon>
        <taxon>Hippocastanoideae</taxon>
        <taxon>Acereae</taxon>
        <taxon>Acer</taxon>
    </lineage>
</organism>
<dbReference type="CDD" id="cd06222">
    <property type="entry name" value="RNase_H_like"/>
    <property type="match status" value="1"/>
</dbReference>
<sequence>MRRQCRIWWPKQLSLTEPSSSSFLFGWFVTCAPNSFDLVVAFVCDEAALCRCQSSLKEILSETNGSMSVNLQDKSMFSLLGQCAAYPSGNDQLLKIKTEDDQRKSCNHGTACAWNMQGTSRERNEQRSCGCHKINGSLEKHRRTAAESNHWIQMICDSHGIYGRNINWIPKLHHIHWNGKIVSQCDVHVLIYDAPRYGTHHFSVRSWNSSKQVRPLLKKPKWVTDLQQKHPLNDLDAVILATNSATASKIIFERCLDSKRFCSKFSLICMFIALVCQLLAVSMASLSTMLYILLQFLHNLLSFGSKRWIYTILARVFKTAWTNIQIRCCQILYWPVFLQNNDLRSQSCVEYAEKAALHKHSMWSSVVVDIILGNLIGSTLLVHAESVCLCVMNFANDSTNELRSGCVWLMGVPAGFKLNTELAEVLGMISLNAIQIWSTLWIIVGSLCIYLVKGLAILGILFGIAVPAALVIDMIVIVTLHISTLHWMISLVYSQQIQALAALWRLFRGRKWNPLRQRLDSYDYTVKQHIVGSLVFTPLLLLLPTTSVFYIFFTMNNLSIIFICILIEVTISVIHATPYIDILLWLVRRRRFPSGIWFEINSCHSKSIHSPNGVCLEKISSKNSLQEDNPSGRSNVLVSSLHSNFLSIGEIVLPHYRKVFSGVSRSYVGRSAYGILTGKRIASTLGTKLPSTMPWMSIPYKDYWCLCRKSTLACMPECNCHWRRNQFVHHLAVRCDEKLVNWASNFVLEYQAACHPPVSASPPPISNIQHVVKWRKPIDGLYKVNTDATIHSVSKKIGIGIIIRDFEGRVMGFSTQCMDALFILLIAEATALFRGALFAVEARLLPAVFESDVKAVVNLVNSGNVSLANVGTVIANILHLFSCNNLSISNVPRATNLVAHYLAQLSLSSLDDLFLLEDNPSFVDRLIQADTVS</sequence>
<feature type="transmembrane region" description="Helical" evidence="1">
    <location>
        <begin position="267"/>
        <end position="294"/>
    </location>
</feature>
<dbReference type="InterPro" id="IPR036397">
    <property type="entry name" value="RNaseH_sf"/>
</dbReference>
<feature type="transmembrane region" description="Helical" evidence="1">
    <location>
        <begin position="434"/>
        <end position="452"/>
    </location>
</feature>
<dbReference type="Proteomes" id="UP001064489">
    <property type="component" value="Chromosome 7"/>
</dbReference>
<dbReference type="EMBL" id="JAJSOW010000104">
    <property type="protein sequence ID" value="KAI9168925.1"/>
    <property type="molecule type" value="Genomic_DNA"/>
</dbReference>
<dbReference type="GO" id="GO:0016020">
    <property type="term" value="C:membrane"/>
    <property type="evidence" value="ECO:0007669"/>
    <property type="project" value="InterPro"/>
</dbReference>